<evidence type="ECO:0000313" key="2">
    <source>
        <dbReference type="EMBL" id="VDL62034.1"/>
    </source>
</evidence>
<evidence type="ECO:0000313" key="4">
    <source>
        <dbReference type="WBParaSite" id="NBR_0000006801-mRNA-1"/>
    </source>
</evidence>
<dbReference type="AlphaFoldDB" id="A0A0N4XCA3"/>
<dbReference type="WBParaSite" id="NBR_0000006801-mRNA-1">
    <property type="protein sequence ID" value="NBR_0000006801-mRNA-1"/>
    <property type="gene ID" value="NBR_0000006801"/>
</dbReference>
<name>A0A0N4XCA3_NIPBR</name>
<feature type="region of interest" description="Disordered" evidence="1">
    <location>
        <begin position="1"/>
        <end position="52"/>
    </location>
</feature>
<sequence>MGASTNADETDDGRVKKAVIGTAGVETRRPRLAELPPASESESEPLREALSSTPLPLVPMKFLYSLHMMPS</sequence>
<accession>A0A0N4XCA3</accession>
<dbReference type="EMBL" id="UYSL01000012">
    <property type="protein sequence ID" value="VDL62034.1"/>
    <property type="molecule type" value="Genomic_DNA"/>
</dbReference>
<gene>
    <name evidence="2" type="ORF">NBR_LOCUS69</name>
</gene>
<proteinExistence type="predicted"/>
<organism evidence="4">
    <name type="scientific">Nippostrongylus brasiliensis</name>
    <name type="common">Rat hookworm</name>
    <dbReference type="NCBI Taxonomy" id="27835"/>
    <lineage>
        <taxon>Eukaryota</taxon>
        <taxon>Metazoa</taxon>
        <taxon>Ecdysozoa</taxon>
        <taxon>Nematoda</taxon>
        <taxon>Chromadorea</taxon>
        <taxon>Rhabditida</taxon>
        <taxon>Rhabditina</taxon>
        <taxon>Rhabditomorpha</taxon>
        <taxon>Strongyloidea</taxon>
        <taxon>Heligmosomidae</taxon>
        <taxon>Nippostrongylus</taxon>
    </lineage>
</organism>
<dbReference type="Proteomes" id="UP000271162">
    <property type="component" value="Unassembled WGS sequence"/>
</dbReference>
<reference evidence="2 3" key="2">
    <citation type="submission" date="2018-11" db="EMBL/GenBank/DDBJ databases">
        <authorList>
            <consortium name="Pathogen Informatics"/>
        </authorList>
    </citation>
    <scope>NUCLEOTIDE SEQUENCE [LARGE SCALE GENOMIC DNA]</scope>
</reference>
<protein>
    <submittedName>
        <fullName evidence="2 4">Uncharacterized protein</fullName>
    </submittedName>
</protein>
<evidence type="ECO:0000313" key="3">
    <source>
        <dbReference type="Proteomes" id="UP000271162"/>
    </source>
</evidence>
<reference evidence="4" key="1">
    <citation type="submission" date="2017-02" db="UniProtKB">
        <authorList>
            <consortium name="WormBaseParasite"/>
        </authorList>
    </citation>
    <scope>IDENTIFICATION</scope>
</reference>
<keyword evidence="3" id="KW-1185">Reference proteome</keyword>
<evidence type="ECO:0000256" key="1">
    <source>
        <dbReference type="SAM" id="MobiDB-lite"/>
    </source>
</evidence>